<dbReference type="AlphaFoldDB" id="A0A0A9EIY9"/>
<reference evidence="1" key="2">
    <citation type="journal article" date="2015" name="Data Brief">
        <title>Shoot transcriptome of the giant reed, Arundo donax.</title>
        <authorList>
            <person name="Barrero R.A."/>
            <person name="Guerrero F.D."/>
            <person name="Moolhuijzen P."/>
            <person name="Goolsby J.A."/>
            <person name="Tidwell J."/>
            <person name="Bellgard S.E."/>
            <person name="Bellgard M.I."/>
        </authorList>
    </citation>
    <scope>NUCLEOTIDE SEQUENCE</scope>
    <source>
        <tissue evidence="1">Shoot tissue taken approximately 20 cm above the soil surface</tissue>
    </source>
</reference>
<evidence type="ECO:0000313" key="1">
    <source>
        <dbReference type="EMBL" id="JAD97835.1"/>
    </source>
</evidence>
<sequence length="21" mass="2388">MPHENSSILLDFSVQSLLLLM</sequence>
<protein>
    <submittedName>
        <fullName evidence="1">Uncharacterized protein</fullName>
    </submittedName>
</protein>
<organism evidence="1">
    <name type="scientific">Arundo donax</name>
    <name type="common">Giant reed</name>
    <name type="synonym">Donax arundinaceus</name>
    <dbReference type="NCBI Taxonomy" id="35708"/>
    <lineage>
        <taxon>Eukaryota</taxon>
        <taxon>Viridiplantae</taxon>
        <taxon>Streptophyta</taxon>
        <taxon>Embryophyta</taxon>
        <taxon>Tracheophyta</taxon>
        <taxon>Spermatophyta</taxon>
        <taxon>Magnoliopsida</taxon>
        <taxon>Liliopsida</taxon>
        <taxon>Poales</taxon>
        <taxon>Poaceae</taxon>
        <taxon>PACMAD clade</taxon>
        <taxon>Arundinoideae</taxon>
        <taxon>Arundineae</taxon>
        <taxon>Arundo</taxon>
    </lineage>
</organism>
<reference evidence="1" key="1">
    <citation type="submission" date="2014-09" db="EMBL/GenBank/DDBJ databases">
        <authorList>
            <person name="Magalhaes I.L.F."/>
            <person name="Oliveira U."/>
            <person name="Santos F.R."/>
            <person name="Vidigal T.H.D.A."/>
            <person name="Brescovit A.D."/>
            <person name="Santos A.J."/>
        </authorList>
    </citation>
    <scope>NUCLEOTIDE SEQUENCE</scope>
    <source>
        <tissue evidence="1">Shoot tissue taken approximately 20 cm above the soil surface</tissue>
    </source>
</reference>
<proteinExistence type="predicted"/>
<dbReference type="EMBL" id="GBRH01200060">
    <property type="protein sequence ID" value="JAD97835.1"/>
    <property type="molecule type" value="Transcribed_RNA"/>
</dbReference>
<name>A0A0A9EIY9_ARUDO</name>
<accession>A0A0A9EIY9</accession>